<evidence type="ECO:0000313" key="3">
    <source>
        <dbReference type="EMBL" id="CAL1156571.1"/>
    </source>
</evidence>
<feature type="transmembrane region" description="Helical" evidence="1">
    <location>
        <begin position="466"/>
        <end position="487"/>
    </location>
</feature>
<dbReference type="EMBL" id="CAMXCT030003224">
    <property type="protein sequence ID" value="CAL4790508.1"/>
    <property type="molecule type" value="Genomic_DNA"/>
</dbReference>
<organism evidence="2">
    <name type="scientific">Cladocopium goreaui</name>
    <dbReference type="NCBI Taxonomy" id="2562237"/>
    <lineage>
        <taxon>Eukaryota</taxon>
        <taxon>Sar</taxon>
        <taxon>Alveolata</taxon>
        <taxon>Dinophyceae</taxon>
        <taxon>Suessiales</taxon>
        <taxon>Symbiodiniaceae</taxon>
        <taxon>Cladocopium</taxon>
    </lineage>
</organism>
<keyword evidence="4" id="KW-1185">Reference proteome</keyword>
<dbReference type="AlphaFoldDB" id="A0A9P1D735"/>
<feature type="transmembrane region" description="Helical" evidence="1">
    <location>
        <begin position="168"/>
        <end position="186"/>
    </location>
</feature>
<dbReference type="PANTHER" id="PTHR23525">
    <property type="entry name" value="TRANSPORTER, PUTATIVE-RELATED"/>
    <property type="match status" value="1"/>
</dbReference>
<feature type="transmembrane region" description="Helical" evidence="1">
    <location>
        <begin position="96"/>
        <end position="123"/>
    </location>
</feature>
<dbReference type="EMBL" id="CAMXCT020003224">
    <property type="protein sequence ID" value="CAL1156571.1"/>
    <property type="molecule type" value="Genomic_DNA"/>
</dbReference>
<reference evidence="3" key="2">
    <citation type="submission" date="2024-04" db="EMBL/GenBank/DDBJ databases">
        <authorList>
            <person name="Chen Y."/>
            <person name="Shah S."/>
            <person name="Dougan E. K."/>
            <person name="Thang M."/>
            <person name="Chan C."/>
        </authorList>
    </citation>
    <scope>NUCLEOTIDE SEQUENCE [LARGE SCALE GENOMIC DNA]</scope>
</reference>
<comment type="caution">
    <text evidence="2">The sequence shown here is derived from an EMBL/GenBank/DDBJ whole genome shotgun (WGS) entry which is preliminary data.</text>
</comment>
<dbReference type="PANTHER" id="PTHR23525:SF1">
    <property type="entry name" value="NODULIN-LIKE DOMAIN-CONTAINING PROTEIN"/>
    <property type="match status" value="1"/>
</dbReference>
<dbReference type="InterPro" id="IPR036259">
    <property type="entry name" value="MFS_trans_sf"/>
</dbReference>
<dbReference type="OrthoDB" id="420694at2759"/>
<keyword evidence="1" id="KW-1133">Transmembrane helix</keyword>
<accession>A0A9P1D735</accession>
<feature type="transmembrane region" description="Helical" evidence="1">
    <location>
        <begin position="129"/>
        <end position="147"/>
    </location>
</feature>
<reference evidence="2" key="1">
    <citation type="submission" date="2022-10" db="EMBL/GenBank/DDBJ databases">
        <authorList>
            <person name="Chen Y."/>
            <person name="Dougan E. K."/>
            <person name="Chan C."/>
            <person name="Rhodes N."/>
            <person name="Thang M."/>
        </authorList>
    </citation>
    <scope>NUCLEOTIDE SEQUENCE</scope>
</reference>
<gene>
    <name evidence="2" type="ORF">C1SCF055_LOCUS29084</name>
</gene>
<evidence type="ECO:0000256" key="1">
    <source>
        <dbReference type="SAM" id="Phobius"/>
    </source>
</evidence>
<feature type="transmembrane region" description="Helical" evidence="1">
    <location>
        <begin position="192"/>
        <end position="214"/>
    </location>
</feature>
<protein>
    <submittedName>
        <fullName evidence="2">Uncharacterized protein</fullName>
    </submittedName>
</protein>
<evidence type="ECO:0000313" key="2">
    <source>
        <dbReference type="EMBL" id="CAI4003196.1"/>
    </source>
</evidence>
<proteinExistence type="predicted"/>
<feature type="transmembrane region" description="Helical" evidence="1">
    <location>
        <begin position="434"/>
        <end position="454"/>
    </location>
</feature>
<name>A0A9P1D735_9DINO</name>
<feature type="transmembrane region" description="Helical" evidence="1">
    <location>
        <begin position="591"/>
        <end position="614"/>
    </location>
</feature>
<dbReference type="SUPFAM" id="SSF103473">
    <property type="entry name" value="MFS general substrate transporter"/>
    <property type="match status" value="2"/>
</dbReference>
<sequence length="715" mass="78658">MGKGKKTKGMGAYAADGFRAVVELDNSNVYAVMISEMVSNIFKEGMWFKALTPYMLIITDNDPISVGNMLTLNGVTRALVGVSSGRLLINNIGIDAVWIATGIAGFLGILVNVICLCQGSVFAAYVLNFTWAVYNGLWNSCLETSWARSIFRNKREDINGARQITNKFTTSLGPLFSAAIFVAYGNKWDVGLVQNVMLFGTGMTSVVVALCFCFRASEEIEQDLPLQDVRSMEFSTAVNLALDKPKIFMPESMSQSDFIANDDGNVVLTCPLGGNSDSWASRIRILTSDYAETNFILAKQFRASLHGIHTRSCVLHFHDDSRHSVPVQLEEVKVYLTQAEENSEDVPKVNISRSTVRFSMDLDSVRSPQYFSFGRFLRVILFGSNKEILLQGNQKPLLGGQSEGVDDQLPVKGKTATDILVHNTTTPTRAPNMLGANVIVVCDVLNALGAGFSLKFIDLFLKVDYGVSPAGVFMVAFLQNILGAWLTPFAKKLLAGLKQEGYRAKLGVVFLWSLALLFLGLVCMPGMPLWVVIPSIVLMQSLNSCTKAFNRAQLINFLPREKIATYMTWDAMNKANQGGIAIFGAQVVAAAGYRGCFVGTFIILFIRMLIYLTFTLRKGTIYRGGYLRALEAQQLSEAAQPESSPTNDDLTSVENIKGYDDTDQESQMFQPAEALALASRKPAVREEGQLLELSPARLLSDVWEERPLSRRGSKL</sequence>
<evidence type="ECO:0000313" key="4">
    <source>
        <dbReference type="Proteomes" id="UP001152797"/>
    </source>
</evidence>
<keyword evidence="1" id="KW-0472">Membrane</keyword>
<keyword evidence="1" id="KW-0812">Transmembrane</keyword>
<feature type="transmembrane region" description="Helical" evidence="1">
    <location>
        <begin position="508"/>
        <end position="533"/>
    </location>
</feature>
<dbReference type="EMBL" id="CAMXCT010003224">
    <property type="protein sequence ID" value="CAI4003196.1"/>
    <property type="molecule type" value="Genomic_DNA"/>
</dbReference>
<dbReference type="Proteomes" id="UP001152797">
    <property type="component" value="Unassembled WGS sequence"/>
</dbReference>